<evidence type="ECO:0000313" key="2">
    <source>
        <dbReference type="EMBL" id="BFG69125.1"/>
    </source>
</evidence>
<dbReference type="AlphaFoldDB" id="A0AAT9GER0"/>
<proteinExistence type="predicted"/>
<accession>A0AAT9GER0</accession>
<organism evidence="2">
    <name type="scientific">Sediminibacterium sp. KACHI17</name>
    <dbReference type="NCBI Taxonomy" id="1751071"/>
    <lineage>
        <taxon>Bacteria</taxon>
        <taxon>Pseudomonadati</taxon>
        <taxon>Bacteroidota</taxon>
        <taxon>Chitinophagia</taxon>
        <taxon>Chitinophagales</taxon>
        <taxon>Chitinophagaceae</taxon>
        <taxon>Sediminibacterium</taxon>
    </lineage>
</organism>
<sequence>MIQKLILTVAIFFASELLFASFTISSTVVAKKEVTIDAISKMSFREFRKHTIHKSGFKNRMAFLMLKKEMKQQAREGNGAINIAPVLDHMMDDARFRFKLIGFAAGLFLGIFGVGLTYIFSKDRNLHKSAWIGFGVLTIVAVISLFSIFPG</sequence>
<dbReference type="EMBL" id="AP029612">
    <property type="protein sequence ID" value="BFG69125.1"/>
    <property type="molecule type" value="Genomic_DNA"/>
</dbReference>
<name>A0AAT9GER0_9BACT</name>
<evidence type="ECO:0008006" key="3">
    <source>
        <dbReference type="Google" id="ProtNLM"/>
    </source>
</evidence>
<keyword evidence="1" id="KW-0472">Membrane</keyword>
<feature type="transmembrane region" description="Helical" evidence="1">
    <location>
        <begin position="131"/>
        <end position="149"/>
    </location>
</feature>
<evidence type="ECO:0000256" key="1">
    <source>
        <dbReference type="SAM" id="Phobius"/>
    </source>
</evidence>
<dbReference type="RefSeq" id="WP_353549475.1">
    <property type="nucleotide sequence ID" value="NZ_AP029612.1"/>
</dbReference>
<gene>
    <name evidence="2" type="ORF">KACHI17_00060</name>
</gene>
<keyword evidence="1" id="KW-1133">Transmembrane helix</keyword>
<protein>
    <recommendedName>
        <fullName evidence="3">DUF4064 domain-containing protein</fullName>
    </recommendedName>
</protein>
<keyword evidence="1" id="KW-0812">Transmembrane</keyword>
<feature type="transmembrane region" description="Helical" evidence="1">
    <location>
        <begin position="100"/>
        <end position="119"/>
    </location>
</feature>
<reference evidence="2" key="1">
    <citation type="submission" date="2024-02" db="EMBL/GenBank/DDBJ databases">
        <title>Sediminibacterium planktonica sp. nov. and Sediminibacterium longus sp. nov., isolated from surface lake and river water.</title>
        <authorList>
            <person name="Watanabe K."/>
            <person name="Takemine S."/>
            <person name="Ishii Y."/>
            <person name="Ogata Y."/>
            <person name="Shindo C."/>
            <person name="Suda W."/>
        </authorList>
    </citation>
    <scope>NUCLEOTIDE SEQUENCE</scope>
    <source>
        <strain evidence="2">KACHI17</strain>
    </source>
</reference>